<dbReference type="Proteomes" id="UP000820977">
    <property type="component" value="Unassembled WGS sequence"/>
</dbReference>
<sequence length="63" mass="7240">MNKKKYIKPEVAVVKIDLESTLMQMSQNKDGYEGGNPDTKDEWEGGFETKENNNSGEIWGDEW</sequence>
<dbReference type="EMBL" id="JABKKJ010000005">
    <property type="protein sequence ID" value="NPE24859.1"/>
    <property type="molecule type" value="Genomic_DNA"/>
</dbReference>
<evidence type="ECO:0000313" key="2">
    <source>
        <dbReference type="EMBL" id="NPE24859.1"/>
    </source>
</evidence>
<feature type="region of interest" description="Disordered" evidence="1">
    <location>
        <begin position="26"/>
        <end position="63"/>
    </location>
</feature>
<evidence type="ECO:0000313" key="3">
    <source>
        <dbReference type="Proteomes" id="UP000820977"/>
    </source>
</evidence>
<comment type="caution">
    <text evidence="2">The sequence shown here is derived from an EMBL/GenBank/DDBJ whole genome shotgun (WGS) entry which is preliminary data.</text>
</comment>
<keyword evidence="3" id="KW-1185">Reference proteome</keyword>
<proteinExistence type="predicted"/>
<protein>
    <submittedName>
        <fullName evidence="2">Uncharacterized protein</fullName>
    </submittedName>
</protein>
<dbReference type="RefSeq" id="WP_172344346.1">
    <property type="nucleotide sequence ID" value="NZ_CATJFF010000124.1"/>
</dbReference>
<reference evidence="2 3" key="1">
    <citation type="submission" date="2020-05" db="EMBL/GenBank/DDBJ databases">
        <title>Distinct polysaccharide utilization as determinants for interspecies competition between intestinal Prevotella spp.</title>
        <authorList>
            <person name="Galvez E.J.C."/>
            <person name="Iljazovic A."/>
            <person name="Strowig T."/>
        </authorList>
    </citation>
    <scope>NUCLEOTIDE SEQUENCE [LARGE SCALE GENOMIC DNA]</scope>
    <source>
        <strain evidence="2 3">PCHR</strain>
    </source>
</reference>
<name>A0ABX2B431_9BACT</name>
<organism evidence="2 3">
    <name type="scientific">Xylanibacter caecicola</name>
    <dbReference type="NCBI Taxonomy" id="2736294"/>
    <lineage>
        <taxon>Bacteria</taxon>
        <taxon>Pseudomonadati</taxon>
        <taxon>Bacteroidota</taxon>
        <taxon>Bacteroidia</taxon>
        <taxon>Bacteroidales</taxon>
        <taxon>Prevotellaceae</taxon>
        <taxon>Xylanibacter</taxon>
    </lineage>
</organism>
<gene>
    <name evidence="2" type="ORF">HPS54_04900</name>
</gene>
<evidence type="ECO:0000256" key="1">
    <source>
        <dbReference type="SAM" id="MobiDB-lite"/>
    </source>
</evidence>
<feature type="compositionally biased region" description="Basic and acidic residues" evidence="1">
    <location>
        <begin position="38"/>
        <end position="51"/>
    </location>
</feature>
<accession>A0ABX2B431</accession>